<sequence>MTTTTTTAAAAGVTKRSLFSSWREVSYSCGSCGYKLNLSSSNRNTSNFGSKYGKAIKKGVISFLAIDESRFSKKEECRCVPYFISKRTWGIFRRRTKLLCQKCGNLVGVAYEEDDPSCAASESSGAAVHGKYKIKIRALQPLTDDEPAVPFSHDGCRKNAASSSVD</sequence>
<dbReference type="Pfam" id="PF24046">
    <property type="entry name" value="At4g08330"/>
    <property type="match status" value="1"/>
</dbReference>
<proteinExistence type="predicted"/>
<dbReference type="EMBL" id="LR746269">
    <property type="protein sequence ID" value="CAA7398191.1"/>
    <property type="molecule type" value="Genomic_DNA"/>
</dbReference>
<dbReference type="Proteomes" id="UP000663760">
    <property type="component" value="Chromosome 6"/>
</dbReference>
<evidence type="ECO:0000256" key="1">
    <source>
        <dbReference type="SAM" id="MobiDB-lite"/>
    </source>
</evidence>
<accession>A0A7I8KKJ9</accession>
<evidence type="ECO:0000313" key="2">
    <source>
        <dbReference type="EMBL" id="CAA7398191.1"/>
    </source>
</evidence>
<dbReference type="PANTHER" id="PTHR33674:SF8">
    <property type="entry name" value="OS01G0833400 PROTEIN"/>
    <property type="match status" value="1"/>
</dbReference>
<dbReference type="PANTHER" id="PTHR33674">
    <property type="entry name" value="METHIONINE-S-OXIDE REDUCTASE"/>
    <property type="match status" value="1"/>
</dbReference>
<feature type="region of interest" description="Disordered" evidence="1">
    <location>
        <begin position="146"/>
        <end position="166"/>
    </location>
</feature>
<dbReference type="InterPro" id="IPR045282">
    <property type="entry name" value="At4g08330-like"/>
</dbReference>
<dbReference type="OrthoDB" id="1907500at2759"/>
<gene>
    <name evidence="2" type="ORF">SI8410_06008856</name>
</gene>
<reference evidence="2" key="1">
    <citation type="submission" date="2020-02" db="EMBL/GenBank/DDBJ databases">
        <authorList>
            <person name="Scholz U."/>
            <person name="Mascher M."/>
            <person name="Fiebig A."/>
        </authorList>
    </citation>
    <scope>NUCLEOTIDE SEQUENCE</scope>
</reference>
<keyword evidence="3" id="KW-1185">Reference proteome</keyword>
<name>A0A7I8KKJ9_SPIIN</name>
<organism evidence="2 3">
    <name type="scientific">Spirodela intermedia</name>
    <name type="common">Intermediate duckweed</name>
    <dbReference type="NCBI Taxonomy" id="51605"/>
    <lineage>
        <taxon>Eukaryota</taxon>
        <taxon>Viridiplantae</taxon>
        <taxon>Streptophyta</taxon>
        <taxon>Embryophyta</taxon>
        <taxon>Tracheophyta</taxon>
        <taxon>Spermatophyta</taxon>
        <taxon>Magnoliopsida</taxon>
        <taxon>Liliopsida</taxon>
        <taxon>Araceae</taxon>
        <taxon>Lemnoideae</taxon>
        <taxon>Spirodela</taxon>
    </lineage>
</organism>
<dbReference type="AlphaFoldDB" id="A0A7I8KKJ9"/>
<protein>
    <submittedName>
        <fullName evidence="2">Uncharacterized protein</fullName>
    </submittedName>
</protein>
<evidence type="ECO:0000313" key="3">
    <source>
        <dbReference type="Proteomes" id="UP000663760"/>
    </source>
</evidence>